<evidence type="ECO:0000256" key="6">
    <source>
        <dbReference type="ARBA" id="ARBA00022827"/>
    </source>
</evidence>
<dbReference type="GO" id="GO:0034599">
    <property type="term" value="P:cellular response to oxidative stress"/>
    <property type="evidence" value="ECO:0007669"/>
    <property type="project" value="TreeGrafter"/>
</dbReference>
<evidence type="ECO:0000313" key="11">
    <source>
        <dbReference type="EMBL" id="TCS97563.1"/>
    </source>
</evidence>
<reference evidence="11 12" key="1">
    <citation type="submission" date="2019-03" db="EMBL/GenBank/DDBJ databases">
        <title>Genomic Encyclopedia of Type Strains, Phase IV (KMG-IV): sequencing the most valuable type-strain genomes for metagenomic binning, comparative biology and taxonomic classification.</title>
        <authorList>
            <person name="Goeker M."/>
        </authorList>
    </citation>
    <scope>NUCLEOTIDE SEQUENCE [LARGE SCALE GENOMIC DNA]</scope>
    <source>
        <strain evidence="11 12">DSM 21944</strain>
    </source>
</reference>
<dbReference type="InterPro" id="IPR039261">
    <property type="entry name" value="FNR_nucleotide-bd"/>
</dbReference>
<dbReference type="PANTHER" id="PTHR47878:SF1">
    <property type="entry name" value="FLAVODOXIN_FERREDOXIN--NADP REDUCTASE"/>
    <property type="match status" value="1"/>
</dbReference>
<dbReference type="InterPro" id="IPR017938">
    <property type="entry name" value="Riboflavin_synthase-like_b-brl"/>
</dbReference>
<dbReference type="EMBL" id="SMAF01000012">
    <property type="protein sequence ID" value="TCS97563.1"/>
    <property type="molecule type" value="Genomic_DNA"/>
</dbReference>
<dbReference type="SUPFAM" id="SSF52343">
    <property type="entry name" value="Ferredoxin reductase-like, C-terminal NADP-linked domain"/>
    <property type="match status" value="1"/>
</dbReference>
<keyword evidence="4" id="KW-0285">Flavoprotein</keyword>
<dbReference type="InterPro" id="IPR017927">
    <property type="entry name" value="FAD-bd_FR_type"/>
</dbReference>
<comment type="catalytic activity">
    <reaction evidence="9">
        <text>2 reduced [2Fe-2S]-[ferredoxin] + NADP(+) + H(+) = 2 oxidized [2Fe-2S]-[ferredoxin] + NADPH</text>
        <dbReference type="Rhea" id="RHEA:20125"/>
        <dbReference type="Rhea" id="RHEA-COMP:10000"/>
        <dbReference type="Rhea" id="RHEA-COMP:10001"/>
        <dbReference type="ChEBI" id="CHEBI:15378"/>
        <dbReference type="ChEBI" id="CHEBI:33737"/>
        <dbReference type="ChEBI" id="CHEBI:33738"/>
        <dbReference type="ChEBI" id="CHEBI:57783"/>
        <dbReference type="ChEBI" id="CHEBI:58349"/>
        <dbReference type="EC" id="1.18.1.2"/>
    </reaction>
</comment>
<evidence type="ECO:0000259" key="10">
    <source>
        <dbReference type="PROSITE" id="PS51384"/>
    </source>
</evidence>
<proteinExistence type="inferred from homology"/>
<dbReference type="InterPro" id="IPR051930">
    <property type="entry name" value="FNR_type-1"/>
</dbReference>
<feature type="domain" description="FAD-binding FR-type" evidence="10">
    <location>
        <begin position="26"/>
        <end position="126"/>
    </location>
</feature>
<dbReference type="FunFam" id="2.40.30.10:FF:000018">
    <property type="entry name" value="Ferredoxin--NADP(+) reductase"/>
    <property type="match status" value="1"/>
</dbReference>
<dbReference type="Proteomes" id="UP000294599">
    <property type="component" value="Unassembled WGS sequence"/>
</dbReference>
<protein>
    <recommendedName>
        <fullName evidence="3">ferredoxin--NADP(+) reductase</fullName>
        <ecNumber evidence="3">1.18.1.2</ecNumber>
    </recommendedName>
</protein>
<comment type="cofactor">
    <cofactor evidence="1">
        <name>FAD</name>
        <dbReference type="ChEBI" id="CHEBI:57692"/>
    </cofactor>
</comment>
<evidence type="ECO:0000256" key="8">
    <source>
        <dbReference type="ARBA" id="ARBA00023002"/>
    </source>
</evidence>
<dbReference type="PROSITE" id="PS51384">
    <property type="entry name" value="FAD_FR"/>
    <property type="match status" value="1"/>
</dbReference>
<dbReference type="Gene3D" id="3.40.50.80">
    <property type="entry name" value="Nucleotide-binding domain of ferredoxin-NADP reductase (FNR) module"/>
    <property type="match status" value="1"/>
</dbReference>
<evidence type="ECO:0000313" key="12">
    <source>
        <dbReference type="Proteomes" id="UP000294599"/>
    </source>
</evidence>
<dbReference type="InterPro" id="IPR033892">
    <property type="entry name" value="FNR_bac"/>
</dbReference>
<keyword evidence="7" id="KW-0521">NADP</keyword>
<dbReference type="CDD" id="cd06195">
    <property type="entry name" value="FNR1"/>
    <property type="match status" value="1"/>
</dbReference>
<organism evidence="11 12">
    <name type="scientific">Pseudofulvimonas gallinarii</name>
    <dbReference type="NCBI Taxonomy" id="634155"/>
    <lineage>
        <taxon>Bacteria</taxon>
        <taxon>Pseudomonadati</taxon>
        <taxon>Pseudomonadota</taxon>
        <taxon>Gammaproteobacteria</taxon>
        <taxon>Lysobacterales</taxon>
        <taxon>Rhodanobacteraceae</taxon>
        <taxon>Pseudofulvimonas</taxon>
    </lineage>
</organism>
<dbReference type="GO" id="GO:0000166">
    <property type="term" value="F:nucleotide binding"/>
    <property type="evidence" value="ECO:0007669"/>
    <property type="project" value="UniProtKB-KW"/>
</dbReference>
<dbReference type="Gene3D" id="2.40.30.10">
    <property type="entry name" value="Translation factors"/>
    <property type="match status" value="1"/>
</dbReference>
<dbReference type="PANTHER" id="PTHR47878">
    <property type="entry name" value="OXIDOREDUCTASE FAD/NAD(P)-BINDING DOMAIN PROTEIN"/>
    <property type="match status" value="1"/>
</dbReference>
<dbReference type="GO" id="GO:0004324">
    <property type="term" value="F:ferredoxin-NADP+ reductase activity"/>
    <property type="evidence" value="ECO:0007669"/>
    <property type="project" value="UniProtKB-EC"/>
</dbReference>
<comment type="caution">
    <text evidence="11">The sequence shown here is derived from an EMBL/GenBank/DDBJ whole genome shotgun (WGS) entry which is preliminary data.</text>
</comment>
<dbReference type="Pfam" id="PF00175">
    <property type="entry name" value="NAD_binding_1"/>
    <property type="match status" value="1"/>
</dbReference>
<keyword evidence="12" id="KW-1185">Reference proteome</keyword>
<sequence>MSHQPDMSPAPLAAASGQPEGNPALRGFAVENVLEVRHWNDGLFSFKTTRDPGFRFRAGQFVMIGLEVEGKPLMRAYSIASPSWEEHLEFFSIKVPDGPLTSRLQHIQVGDRILMSRKPTGTLVLDDLNPGKRLFLLATGTGLAPFVCLAMEPETYERFEQVIVVHGVREVNDLAYRDLFERGLFEHEYLGELVRGKLLYHPTVTREAFHNTGRVTDLIESGELTARLGLPPLDPSTDRLMLCGSPQMLADTARLLDERGFQVSPRTREPGDYVIERAFVDK</sequence>
<gene>
    <name evidence="11" type="ORF">EDC25_11244</name>
</gene>
<dbReference type="SUPFAM" id="SSF63380">
    <property type="entry name" value="Riboflavin synthase domain-like"/>
    <property type="match status" value="1"/>
</dbReference>
<evidence type="ECO:0000256" key="5">
    <source>
        <dbReference type="ARBA" id="ARBA00022741"/>
    </source>
</evidence>
<name>A0A4R3LC96_9GAMM</name>
<dbReference type="RefSeq" id="WP_240639730.1">
    <property type="nucleotide sequence ID" value="NZ_JBHLWF010000014.1"/>
</dbReference>
<dbReference type="InterPro" id="IPR001433">
    <property type="entry name" value="OxRdtase_FAD/NAD-bd"/>
</dbReference>
<dbReference type="GO" id="GO:0042167">
    <property type="term" value="P:heme catabolic process"/>
    <property type="evidence" value="ECO:0007669"/>
    <property type="project" value="TreeGrafter"/>
</dbReference>
<dbReference type="EC" id="1.18.1.2" evidence="3"/>
<dbReference type="Pfam" id="PF00970">
    <property type="entry name" value="FAD_binding_6"/>
    <property type="match status" value="1"/>
</dbReference>
<keyword evidence="5" id="KW-0547">Nucleotide-binding</keyword>
<keyword evidence="8" id="KW-0560">Oxidoreductase</keyword>
<comment type="similarity">
    <text evidence="2">Belongs to the ferredoxin--NADP reductase type 1 family.</text>
</comment>
<evidence type="ECO:0000256" key="3">
    <source>
        <dbReference type="ARBA" id="ARBA00013223"/>
    </source>
</evidence>
<accession>A0A4R3LC96</accession>
<dbReference type="InterPro" id="IPR008333">
    <property type="entry name" value="Cbr1-like_FAD-bd_dom"/>
</dbReference>
<evidence type="ECO:0000256" key="9">
    <source>
        <dbReference type="ARBA" id="ARBA00047776"/>
    </source>
</evidence>
<evidence type="ECO:0000256" key="4">
    <source>
        <dbReference type="ARBA" id="ARBA00022630"/>
    </source>
</evidence>
<keyword evidence="6" id="KW-0274">FAD</keyword>
<evidence type="ECO:0000256" key="2">
    <source>
        <dbReference type="ARBA" id="ARBA00008312"/>
    </source>
</evidence>
<evidence type="ECO:0000256" key="1">
    <source>
        <dbReference type="ARBA" id="ARBA00001974"/>
    </source>
</evidence>
<dbReference type="AlphaFoldDB" id="A0A4R3LC96"/>
<evidence type="ECO:0000256" key="7">
    <source>
        <dbReference type="ARBA" id="ARBA00022857"/>
    </source>
</evidence>